<dbReference type="InParanoid" id="A0A409WU16"/>
<gene>
    <name evidence="2" type="ORF">CVT26_004200</name>
</gene>
<proteinExistence type="predicted"/>
<evidence type="ECO:0000313" key="3">
    <source>
        <dbReference type="Proteomes" id="UP000284706"/>
    </source>
</evidence>
<feature type="region of interest" description="Disordered" evidence="1">
    <location>
        <begin position="1"/>
        <end position="23"/>
    </location>
</feature>
<evidence type="ECO:0000256" key="1">
    <source>
        <dbReference type="SAM" id="MobiDB-lite"/>
    </source>
</evidence>
<dbReference type="OrthoDB" id="3261928at2759"/>
<name>A0A409WU16_9AGAR</name>
<dbReference type="STRING" id="231916.A0A409WU16"/>
<protein>
    <submittedName>
        <fullName evidence="2">Uncharacterized protein</fullName>
    </submittedName>
</protein>
<evidence type="ECO:0000313" key="2">
    <source>
        <dbReference type="EMBL" id="PPQ81969.1"/>
    </source>
</evidence>
<reference evidence="2 3" key="1">
    <citation type="journal article" date="2018" name="Evol. Lett.">
        <title>Horizontal gene cluster transfer increased hallucinogenic mushroom diversity.</title>
        <authorList>
            <person name="Reynolds H.T."/>
            <person name="Vijayakumar V."/>
            <person name="Gluck-Thaler E."/>
            <person name="Korotkin H.B."/>
            <person name="Matheny P.B."/>
            <person name="Slot J.C."/>
        </authorList>
    </citation>
    <scope>NUCLEOTIDE SEQUENCE [LARGE SCALE GENOMIC DNA]</scope>
    <source>
        <strain evidence="2 3">SRW20</strain>
    </source>
</reference>
<feature type="compositionally biased region" description="Basic and acidic residues" evidence="1">
    <location>
        <begin position="1"/>
        <end position="12"/>
    </location>
</feature>
<comment type="caution">
    <text evidence="2">The sequence shown here is derived from an EMBL/GenBank/DDBJ whole genome shotgun (WGS) entry which is preliminary data.</text>
</comment>
<dbReference type="EMBL" id="NHYE01004806">
    <property type="protein sequence ID" value="PPQ81969.1"/>
    <property type="molecule type" value="Genomic_DNA"/>
</dbReference>
<keyword evidence="3" id="KW-1185">Reference proteome</keyword>
<sequence>MLTRTFSDEGRDPPFTQPPNPNYIPNLPGLAVDDHRPSEGWLKRPAWIVPPEPTVTPAEFMEDIERRLLPLDIRLGYWTGSAIPAEMQYDILSARVSPTPTNNHYRDVGAVGQMVANAPQPAVVQDEGYFVTITRVVKGELTLTAGRVPKPIKNKDAKLSVPGHINLEGIAIITPRFLPFIHGGGGHITGGWLPSYRPYSVEESLAGFRQAAATHNWKVPQGLERLVR</sequence>
<dbReference type="AlphaFoldDB" id="A0A409WU16"/>
<organism evidence="2 3">
    <name type="scientific">Gymnopilus dilepis</name>
    <dbReference type="NCBI Taxonomy" id="231916"/>
    <lineage>
        <taxon>Eukaryota</taxon>
        <taxon>Fungi</taxon>
        <taxon>Dikarya</taxon>
        <taxon>Basidiomycota</taxon>
        <taxon>Agaricomycotina</taxon>
        <taxon>Agaricomycetes</taxon>
        <taxon>Agaricomycetidae</taxon>
        <taxon>Agaricales</taxon>
        <taxon>Agaricineae</taxon>
        <taxon>Hymenogastraceae</taxon>
        <taxon>Gymnopilus</taxon>
    </lineage>
</organism>
<accession>A0A409WU16</accession>
<dbReference type="Proteomes" id="UP000284706">
    <property type="component" value="Unassembled WGS sequence"/>
</dbReference>